<name>A0ABX8LYN8_9GAMM</name>
<dbReference type="EMBL" id="CP020335">
    <property type="protein sequence ID" value="QXF35411.1"/>
    <property type="molecule type" value="Genomic_DNA"/>
</dbReference>
<dbReference type="InterPro" id="IPR004914">
    <property type="entry name" value="Antirestrict"/>
</dbReference>
<organism evidence="1 2">
    <name type="scientific">Photorhabdus akhurstii</name>
    <dbReference type="NCBI Taxonomy" id="171438"/>
    <lineage>
        <taxon>Bacteria</taxon>
        <taxon>Pseudomonadati</taxon>
        <taxon>Pseudomonadota</taxon>
        <taxon>Gammaproteobacteria</taxon>
        <taxon>Enterobacterales</taxon>
        <taxon>Morganellaceae</taxon>
        <taxon>Photorhabdus</taxon>
    </lineage>
</organism>
<sequence>MMQTLSLSTEISVKSVRFEELFSTQSWLEALLKKMFFRRAIRLCPGYQGDFWEGRVLSNGIFYAVPTFQQQYRVFVEDNGFEGSMSAEAFGITVTLFSLYELADFSEQDDDIKAFHALYGYARGHSEAKKILAAID</sequence>
<accession>A0ABX8LYN8</accession>
<evidence type="ECO:0000313" key="1">
    <source>
        <dbReference type="EMBL" id="QXF35411.1"/>
    </source>
</evidence>
<dbReference type="RefSeq" id="WP_217470281.1">
    <property type="nucleotide sequence ID" value="NZ_CP020335.1"/>
</dbReference>
<dbReference type="Pfam" id="PF03230">
    <property type="entry name" value="Antirestrict"/>
    <property type="match status" value="1"/>
</dbReference>
<keyword evidence="2" id="KW-1185">Reference proteome</keyword>
<dbReference type="Proteomes" id="UP000693715">
    <property type="component" value="Chromosome"/>
</dbReference>
<proteinExistence type="predicted"/>
<evidence type="ECO:0000313" key="2">
    <source>
        <dbReference type="Proteomes" id="UP000693715"/>
    </source>
</evidence>
<reference evidence="1 2" key="1">
    <citation type="submission" date="2017-03" db="EMBL/GenBank/DDBJ databases">
        <title>Genome comparison of Photorhabdus luminescens strain 0813-124 phase variants.</title>
        <authorList>
            <person name="Chien C.-C."/>
            <person name="Chen W.-J."/>
            <person name="Shih M.-C."/>
            <person name="Hsieh F.-C."/>
        </authorList>
    </citation>
    <scope>NUCLEOTIDE SEQUENCE [LARGE SCALE GENOMIC DNA]</scope>
    <source>
        <strain evidence="1 2">0813-124 phase II</strain>
    </source>
</reference>
<gene>
    <name evidence="1" type="ORF">B0X70_21115</name>
</gene>
<evidence type="ECO:0008006" key="3">
    <source>
        <dbReference type="Google" id="ProtNLM"/>
    </source>
</evidence>
<protein>
    <recommendedName>
        <fullName evidence="3">Antirestriction protein</fullName>
    </recommendedName>
</protein>